<reference evidence="5 6" key="1">
    <citation type="submission" date="2021-07" db="EMBL/GenBank/DDBJ databases">
        <title>The Aristolochia fimbriata genome: insights into angiosperm evolution, floral development and chemical biosynthesis.</title>
        <authorList>
            <person name="Jiao Y."/>
        </authorList>
    </citation>
    <scope>NUCLEOTIDE SEQUENCE [LARGE SCALE GENOMIC DNA]</scope>
    <source>
        <strain evidence="5">IBCAS-2021</strain>
        <tissue evidence="5">Leaf</tissue>
    </source>
</reference>
<evidence type="ECO:0000313" key="6">
    <source>
        <dbReference type="Proteomes" id="UP000825729"/>
    </source>
</evidence>
<feature type="region of interest" description="Disordered" evidence="4">
    <location>
        <begin position="222"/>
        <end position="242"/>
    </location>
</feature>
<comment type="caution">
    <text evidence="5">The sequence shown here is derived from an EMBL/GenBank/DDBJ whole genome shotgun (WGS) entry which is preliminary data.</text>
</comment>
<proteinExistence type="predicted"/>
<organism evidence="5 6">
    <name type="scientific">Aristolochia fimbriata</name>
    <name type="common">White veined hardy Dutchman's pipe vine</name>
    <dbReference type="NCBI Taxonomy" id="158543"/>
    <lineage>
        <taxon>Eukaryota</taxon>
        <taxon>Viridiplantae</taxon>
        <taxon>Streptophyta</taxon>
        <taxon>Embryophyta</taxon>
        <taxon>Tracheophyta</taxon>
        <taxon>Spermatophyta</taxon>
        <taxon>Magnoliopsida</taxon>
        <taxon>Magnoliidae</taxon>
        <taxon>Piperales</taxon>
        <taxon>Aristolochiaceae</taxon>
        <taxon>Aristolochia</taxon>
    </lineage>
</organism>
<feature type="region of interest" description="Disordered" evidence="4">
    <location>
        <begin position="165"/>
        <end position="205"/>
    </location>
</feature>
<dbReference type="Proteomes" id="UP000825729">
    <property type="component" value="Unassembled WGS sequence"/>
</dbReference>
<keyword evidence="1" id="KW-0677">Repeat</keyword>
<dbReference type="FunFam" id="1.25.40.20:FF:000461">
    <property type="entry name" value="Ankyrin repeat domain-containing protein, chloroplastic"/>
    <property type="match status" value="1"/>
</dbReference>
<name>A0AAV7EQG9_ARIFI</name>
<evidence type="ECO:0000256" key="2">
    <source>
        <dbReference type="ARBA" id="ARBA00023043"/>
    </source>
</evidence>
<dbReference type="PANTHER" id="PTHR24203">
    <property type="entry name" value="ANKYRIN REPEAT FAMILY PROTEIN"/>
    <property type="match status" value="1"/>
</dbReference>
<dbReference type="PROSITE" id="PS50088">
    <property type="entry name" value="ANK_REPEAT"/>
    <property type="match status" value="4"/>
</dbReference>
<evidence type="ECO:0000256" key="3">
    <source>
        <dbReference type="PROSITE-ProRule" id="PRU00023"/>
    </source>
</evidence>
<sequence length="430" mass="48895">MSLYLPNAQARFFPLSFSSSQFSSSPKIRRFFSPVSWSNSLHSCPCKLNSFSEAFLPHSAADEENVIGDCLVFEDGAFEDPFPPDESHQNSKKPRRPKKPPAVKEVDLIPEEWKEVQAEINLSKKDRRKIAQKLEYGSRIERTKTVRLSDLEEYKSERATKLSQLKPVVLEKPREPQKETIDDSDEDDEVEPASSSSGRVVPKNPRALETIAKGSMEDISKLFTSGDYEPPEDDGRKTSEGRRKLFTKEEKVLLNRRIPNLFVANSSKWFPLHTLAASGEFYLMDKLLKHSVDINAVDKNGLTALHRAILCKKQAIANYLLRESANPFVRDEEGATLMHYAVRAANIQMIKILILYNVDVNLPDEEGWTPLHLGVQTRRTDVLRLLLIKGADKTVKNRDGLTPLDLCLYSGRDKRTYELIKILKELPKSK</sequence>
<feature type="repeat" description="ANK" evidence="3">
    <location>
        <begin position="366"/>
        <end position="398"/>
    </location>
</feature>
<dbReference type="Pfam" id="PF13637">
    <property type="entry name" value="Ank_4"/>
    <property type="match status" value="1"/>
</dbReference>
<gene>
    <name evidence="5" type="ORF">H6P81_011068</name>
</gene>
<evidence type="ECO:0008006" key="7">
    <source>
        <dbReference type="Google" id="ProtNLM"/>
    </source>
</evidence>
<dbReference type="InterPro" id="IPR036770">
    <property type="entry name" value="Ankyrin_rpt-contain_sf"/>
</dbReference>
<protein>
    <recommendedName>
        <fullName evidence="7">Ankyrin repeat domain-containing protein, chloroplastic</fullName>
    </recommendedName>
</protein>
<keyword evidence="6" id="KW-1185">Reference proteome</keyword>
<feature type="compositionally biased region" description="Basic residues" evidence="4">
    <location>
        <begin position="90"/>
        <end position="101"/>
    </location>
</feature>
<feature type="repeat" description="ANK" evidence="3">
    <location>
        <begin position="267"/>
        <end position="299"/>
    </location>
</feature>
<dbReference type="Pfam" id="PF12796">
    <property type="entry name" value="Ank_2"/>
    <property type="match status" value="1"/>
</dbReference>
<evidence type="ECO:0000256" key="1">
    <source>
        <dbReference type="ARBA" id="ARBA00022737"/>
    </source>
</evidence>
<dbReference type="EMBL" id="JAINDJ010000004">
    <property type="protein sequence ID" value="KAG9451103.1"/>
    <property type="molecule type" value="Genomic_DNA"/>
</dbReference>
<feature type="compositionally biased region" description="Basic and acidic residues" evidence="4">
    <location>
        <begin position="169"/>
        <end position="181"/>
    </location>
</feature>
<feature type="compositionally biased region" description="Basic and acidic residues" evidence="4">
    <location>
        <begin position="233"/>
        <end position="242"/>
    </location>
</feature>
<feature type="repeat" description="ANK" evidence="3">
    <location>
        <begin position="300"/>
        <end position="332"/>
    </location>
</feature>
<feature type="compositionally biased region" description="Acidic residues" evidence="4">
    <location>
        <begin position="182"/>
        <end position="191"/>
    </location>
</feature>
<dbReference type="SUPFAM" id="SSF48403">
    <property type="entry name" value="Ankyrin repeat"/>
    <property type="match status" value="1"/>
</dbReference>
<dbReference type="Gene3D" id="1.25.40.20">
    <property type="entry name" value="Ankyrin repeat-containing domain"/>
    <property type="match status" value="2"/>
</dbReference>
<keyword evidence="2 3" id="KW-0040">ANK repeat</keyword>
<feature type="repeat" description="ANK" evidence="3">
    <location>
        <begin position="333"/>
        <end position="365"/>
    </location>
</feature>
<accession>A0AAV7EQG9</accession>
<dbReference type="SMART" id="SM00248">
    <property type="entry name" value="ANK"/>
    <property type="match status" value="5"/>
</dbReference>
<dbReference type="InterPro" id="IPR002110">
    <property type="entry name" value="Ankyrin_rpt"/>
</dbReference>
<evidence type="ECO:0000313" key="5">
    <source>
        <dbReference type="EMBL" id="KAG9451103.1"/>
    </source>
</evidence>
<dbReference type="PANTHER" id="PTHR24203:SF86">
    <property type="entry name" value="PROTEASOME 26S SUBUNIT, NON-ATPASE 10"/>
    <property type="match status" value="1"/>
</dbReference>
<evidence type="ECO:0000256" key="4">
    <source>
        <dbReference type="SAM" id="MobiDB-lite"/>
    </source>
</evidence>
<dbReference type="AlphaFoldDB" id="A0AAV7EQG9"/>
<dbReference type="PROSITE" id="PS50297">
    <property type="entry name" value="ANK_REP_REGION"/>
    <property type="match status" value="2"/>
</dbReference>
<feature type="region of interest" description="Disordered" evidence="4">
    <location>
        <begin position="81"/>
        <end position="104"/>
    </location>
</feature>